<reference evidence="8" key="1">
    <citation type="submission" date="2020-03" db="EMBL/GenBank/DDBJ databases">
        <title>Whole Genome Sequence of Trichophyton interdigitale from India.</title>
        <authorList>
            <person name="Kumar P."/>
        </authorList>
    </citation>
    <scope>NUCLEOTIDE SEQUENCE</scope>
    <source>
        <strain evidence="8">UCMS-IGIB-CI14</strain>
    </source>
</reference>
<feature type="transmembrane region" description="Helical" evidence="7">
    <location>
        <begin position="225"/>
        <end position="242"/>
    </location>
</feature>
<evidence type="ECO:0000256" key="6">
    <source>
        <dbReference type="SAM" id="MobiDB-lite"/>
    </source>
</evidence>
<comment type="caution">
    <text evidence="8">The sequence shown here is derived from an EMBL/GenBank/DDBJ whole genome shotgun (WGS) entry which is preliminary data.</text>
</comment>
<comment type="subcellular location">
    <subcellularLocation>
        <location evidence="1">Endoplasmic reticulum membrane</location>
        <topology evidence="1">Multi-pass membrane protein</topology>
    </subcellularLocation>
</comment>
<evidence type="ECO:0000256" key="1">
    <source>
        <dbReference type="ARBA" id="ARBA00004477"/>
    </source>
</evidence>
<organism evidence="8 9">
    <name type="scientific">Trichophyton interdigitale</name>
    <dbReference type="NCBI Taxonomy" id="101480"/>
    <lineage>
        <taxon>Eukaryota</taxon>
        <taxon>Fungi</taxon>
        <taxon>Dikarya</taxon>
        <taxon>Ascomycota</taxon>
        <taxon>Pezizomycotina</taxon>
        <taxon>Eurotiomycetes</taxon>
        <taxon>Eurotiomycetidae</taxon>
        <taxon>Onygenales</taxon>
        <taxon>Arthrodermataceae</taxon>
        <taxon>Trichophyton</taxon>
    </lineage>
</organism>
<evidence type="ECO:0000256" key="5">
    <source>
        <dbReference type="ARBA" id="ARBA00023136"/>
    </source>
</evidence>
<dbReference type="EMBL" id="JAAQVJ010000076">
    <property type="protein sequence ID" value="KAF3896200.1"/>
    <property type="molecule type" value="Genomic_DNA"/>
</dbReference>
<feature type="compositionally biased region" description="Basic and acidic residues" evidence="6">
    <location>
        <begin position="63"/>
        <end position="72"/>
    </location>
</feature>
<feature type="transmembrane region" description="Helical" evidence="7">
    <location>
        <begin position="373"/>
        <end position="394"/>
    </location>
</feature>
<keyword evidence="5 7" id="KW-0472">Membrane</keyword>
<feature type="transmembrane region" description="Helical" evidence="7">
    <location>
        <begin position="428"/>
        <end position="445"/>
    </location>
</feature>
<evidence type="ECO:0000256" key="4">
    <source>
        <dbReference type="ARBA" id="ARBA00022989"/>
    </source>
</evidence>
<evidence type="ECO:0000256" key="7">
    <source>
        <dbReference type="SAM" id="Phobius"/>
    </source>
</evidence>
<feature type="transmembrane region" description="Helical" evidence="7">
    <location>
        <begin position="86"/>
        <end position="105"/>
    </location>
</feature>
<feature type="region of interest" description="Disordered" evidence="6">
    <location>
        <begin position="27"/>
        <end position="72"/>
    </location>
</feature>
<sequence length="526" mass="57429">MLSATLLLPGISYNPGDISPLQLVTARVAPSQQQQQQQQQRGSTRGTQAGKETKRKKQASSKQDGHKMGRESRAGSSIWMGVPVRSFLMVLLTVQSSAYILLLHYSRVMPAVGGHRYTPSTAVFLNEVIKLVIALTAALYELSFTAHTSTTATSLFITLSSKVFSGDSWKLAIPAIFYTISNSLQYVAMSNLEAARFQVTYQLKIILGAVFGVAVLRRSLAPGKWAALFLLLAGVVIMHLQLSSDPLDPDNHKHVNIRRSLSDLSDIFIGRVEEEAPKLTKRSATYEGIIEDMMLAHPRLNANIGVLATLGACITSAFAGVSFERVLKDSHTSTSIWIRNVQLAIYSIFPALFIGVVFTDGETIAKAGFFQGYNWVVWAVIVSQAIGGLATSFCMTFADNYLRLAPGGISIFLSTLVSAWFFDFSPSVNFIIGTAIVLSAIYIYLPGLQSGIPPIRVHAAEKSRKPSKIEIDETVSSPNDFSIKLPPTPLLNETGMSTSRPSSPNRHHSRVHSSRGSYFPKQGRDT</sequence>
<evidence type="ECO:0000256" key="3">
    <source>
        <dbReference type="ARBA" id="ARBA00022824"/>
    </source>
</evidence>
<feature type="region of interest" description="Disordered" evidence="6">
    <location>
        <begin position="477"/>
        <end position="526"/>
    </location>
</feature>
<dbReference type="GO" id="GO:0000139">
    <property type="term" value="C:Golgi membrane"/>
    <property type="evidence" value="ECO:0007669"/>
    <property type="project" value="InterPro"/>
</dbReference>
<feature type="transmembrane region" description="Helical" evidence="7">
    <location>
        <begin position="117"/>
        <end position="140"/>
    </location>
</feature>
<keyword evidence="2 7" id="KW-0812">Transmembrane</keyword>
<dbReference type="Pfam" id="PF04142">
    <property type="entry name" value="Nuc_sug_transp"/>
    <property type="match status" value="1"/>
</dbReference>
<keyword evidence="3" id="KW-0256">Endoplasmic reticulum</keyword>
<accession>A0A9P5CVV9</accession>
<feature type="transmembrane region" description="Helical" evidence="7">
    <location>
        <begin position="401"/>
        <end position="422"/>
    </location>
</feature>
<dbReference type="GO" id="GO:0015165">
    <property type="term" value="F:pyrimidine nucleotide-sugar transmembrane transporter activity"/>
    <property type="evidence" value="ECO:0007669"/>
    <property type="project" value="InterPro"/>
</dbReference>
<feature type="transmembrane region" description="Helical" evidence="7">
    <location>
        <begin position="302"/>
        <end position="323"/>
    </location>
</feature>
<feature type="transmembrane region" description="Helical" evidence="7">
    <location>
        <begin position="343"/>
        <end position="361"/>
    </location>
</feature>
<evidence type="ECO:0000313" key="8">
    <source>
        <dbReference type="EMBL" id="KAF3896200.1"/>
    </source>
</evidence>
<gene>
    <name evidence="8" type="ORF">GY632_2947</name>
</gene>
<feature type="compositionally biased region" description="Low complexity" evidence="6">
    <location>
        <begin position="31"/>
        <end position="48"/>
    </location>
</feature>
<evidence type="ECO:0000256" key="2">
    <source>
        <dbReference type="ARBA" id="ARBA00022692"/>
    </source>
</evidence>
<dbReference type="NCBIfam" id="TIGR00803">
    <property type="entry name" value="nst"/>
    <property type="match status" value="1"/>
</dbReference>
<proteinExistence type="predicted"/>
<dbReference type="PANTHER" id="PTHR10231">
    <property type="entry name" value="NUCLEOTIDE-SUGAR TRANSMEMBRANE TRANSPORTER"/>
    <property type="match status" value="1"/>
</dbReference>
<dbReference type="InterPro" id="IPR037185">
    <property type="entry name" value="EmrE-like"/>
</dbReference>
<dbReference type="InterPro" id="IPR007271">
    <property type="entry name" value="Nuc_sug_transpt"/>
</dbReference>
<protein>
    <submittedName>
        <fullName evidence="8">UDP-N-acetylglucosamine transporter</fullName>
    </submittedName>
</protein>
<evidence type="ECO:0000313" key="9">
    <source>
        <dbReference type="Proteomes" id="UP000749309"/>
    </source>
</evidence>
<dbReference type="SUPFAM" id="SSF103481">
    <property type="entry name" value="Multidrug resistance efflux transporter EmrE"/>
    <property type="match status" value="1"/>
</dbReference>
<dbReference type="Proteomes" id="UP000749309">
    <property type="component" value="Unassembled WGS sequence"/>
</dbReference>
<keyword evidence="4 7" id="KW-1133">Transmembrane helix</keyword>
<name>A0A9P5CVV9_9EURO</name>
<dbReference type="AlphaFoldDB" id="A0A9P5CVV9"/>
<feature type="transmembrane region" description="Helical" evidence="7">
    <location>
        <begin position="199"/>
        <end position="216"/>
    </location>
</feature>